<dbReference type="OrthoDB" id="9777768at2"/>
<evidence type="ECO:0000313" key="8">
    <source>
        <dbReference type="EMBL" id="EAQ49139.1"/>
    </source>
</evidence>
<sequence>MNPEQPDKKMTTLKKTLNEFSGFALFLFLGILFSRIIELFLFQTSQKLPVGFFELLYKGFIIDVLFWLSAIFPAYVLFLIISFISLRGAKIVFNIIWVLFFSCNLLFIYYHKTALVLLGSDLFGYSLEDITQTVGASGVLALGTVLLFLGFVALIIAGLVFLRPKMSINFIPAGALVLIAGIVFMFDSFPNLRPQYEQDFTNNLVTNKTQHFFKAAEDYLTQTTYKPDIYAENYFDLLERRIAQQGKFEYTATAYPFLHKAETTDVLSPFFEKKSRKPNMVFIIVEGLGRAFTNEEAYLGNFTPFLDSLSKQSLYFKNFLSNGGRTFAVLPSLLGSAPFAENGFLALQDKMPNQLSLLNVLEKNGYQSSFFYGGDAGFDNMSGYLDLNKTARIFDEASFPETFAKLPEVGGFTWGYGDEELYEFYLDKSADDTLATPRLDVILTVSTHNPFRVNDQERYNKLFESQLQRLNLSAEQQTQRQNFKEEFATVLYADASLKRLFERYRKRTDYDNTIFVITGDHRIPEIPLSTKIDRYHVPLIIYSPLLQKTKEIAAISSHFDVAPSILRYLNATHGIPLPKQTSFLSKGLDTSSTFRNIHQIPLMQTKTDLIDFVSETYHLNGNQLYKLYPNLYEEAITDEGKKEELLTAFSEFKKRNQQIANGSPLVPDSLITRYAH</sequence>
<keyword evidence="3 6" id="KW-0812">Transmembrane</keyword>
<dbReference type="PANTHER" id="PTHR47371:SF3">
    <property type="entry name" value="PHOSPHOGLYCEROL TRANSFERASE I"/>
    <property type="match status" value="1"/>
</dbReference>
<accession>A3XMS8</accession>
<dbReference type="Gene3D" id="3.40.720.10">
    <property type="entry name" value="Alkaline Phosphatase, subunit A"/>
    <property type="match status" value="1"/>
</dbReference>
<protein>
    <submittedName>
        <fullName evidence="8">Sulfatase</fullName>
    </submittedName>
</protein>
<feature type="transmembrane region" description="Helical" evidence="6">
    <location>
        <begin position="91"/>
        <end position="110"/>
    </location>
</feature>
<dbReference type="RefSeq" id="WP_009779788.1">
    <property type="nucleotide sequence ID" value="NZ_CH672395.1"/>
</dbReference>
<keyword evidence="9" id="KW-1185">Reference proteome</keyword>
<feature type="transmembrane region" description="Helical" evidence="6">
    <location>
        <begin position="168"/>
        <end position="186"/>
    </location>
</feature>
<dbReference type="InterPro" id="IPR017850">
    <property type="entry name" value="Alkaline_phosphatase_core_sf"/>
</dbReference>
<dbReference type="AlphaFoldDB" id="A3XMS8"/>
<feature type="transmembrane region" description="Helical" evidence="6">
    <location>
        <begin position="130"/>
        <end position="161"/>
    </location>
</feature>
<feature type="transmembrane region" description="Helical" evidence="6">
    <location>
        <begin position="64"/>
        <end position="84"/>
    </location>
</feature>
<evidence type="ECO:0000256" key="2">
    <source>
        <dbReference type="ARBA" id="ARBA00022475"/>
    </source>
</evidence>
<evidence type="ECO:0000256" key="6">
    <source>
        <dbReference type="SAM" id="Phobius"/>
    </source>
</evidence>
<dbReference type="Pfam" id="PF00884">
    <property type="entry name" value="Sulfatase"/>
    <property type="match status" value="1"/>
</dbReference>
<evidence type="ECO:0000313" key="9">
    <source>
        <dbReference type="Proteomes" id="UP000001601"/>
    </source>
</evidence>
<reference evidence="8 9" key="1">
    <citation type="journal article" date="2007" name="Nature">
        <title>Light stimulates growth of proteorhodopsin-containing marine Flavobacteria.</title>
        <authorList>
            <person name="Gomez-Consarnau L."/>
            <person name="Gonzalez J.M."/>
            <person name="Coll-Llado M."/>
            <person name="Gourdon P."/>
            <person name="Pascher T."/>
            <person name="Neutze R."/>
            <person name="Pedros-Alio C."/>
            <person name="Pinhassi J."/>
        </authorList>
    </citation>
    <scope>NUCLEOTIDE SEQUENCE [LARGE SCALE GENOMIC DNA]</scope>
    <source>
        <strain evidence="8 9">MED217</strain>
    </source>
</reference>
<comment type="caution">
    <text evidence="8">The sequence shown here is derived from an EMBL/GenBank/DDBJ whole genome shotgun (WGS) entry which is preliminary data.</text>
</comment>
<dbReference type="EMBL" id="AANC01000005">
    <property type="protein sequence ID" value="EAQ49139.1"/>
    <property type="molecule type" value="Genomic_DNA"/>
</dbReference>
<keyword evidence="4 6" id="KW-1133">Transmembrane helix</keyword>
<dbReference type="eggNOG" id="COG1368">
    <property type="taxonomic scope" value="Bacteria"/>
</dbReference>
<keyword evidence="5 6" id="KW-0472">Membrane</keyword>
<evidence type="ECO:0000259" key="7">
    <source>
        <dbReference type="Pfam" id="PF00884"/>
    </source>
</evidence>
<keyword evidence="2" id="KW-1003">Cell membrane</keyword>
<evidence type="ECO:0000256" key="4">
    <source>
        <dbReference type="ARBA" id="ARBA00022989"/>
    </source>
</evidence>
<proteinExistence type="predicted"/>
<dbReference type="CDD" id="cd16015">
    <property type="entry name" value="LTA_synthase"/>
    <property type="match status" value="1"/>
</dbReference>
<dbReference type="PANTHER" id="PTHR47371">
    <property type="entry name" value="LIPOTEICHOIC ACID SYNTHASE"/>
    <property type="match status" value="1"/>
</dbReference>
<dbReference type="HOGENOM" id="CLU_019509_0_0_10"/>
<organism evidence="8 9">
    <name type="scientific">Leeuwenhoekiella blandensis (strain CECT 7118 / CCUG 51940 / KCTC 22103 / MED217)</name>
    <name type="common">Flavobacterium sp. (strain MED217)</name>
    <dbReference type="NCBI Taxonomy" id="398720"/>
    <lineage>
        <taxon>Bacteria</taxon>
        <taxon>Pseudomonadati</taxon>
        <taxon>Bacteroidota</taxon>
        <taxon>Flavobacteriia</taxon>
        <taxon>Flavobacteriales</taxon>
        <taxon>Flavobacteriaceae</taxon>
        <taxon>Leeuwenhoekiella</taxon>
    </lineage>
</organism>
<dbReference type="GO" id="GO:0005886">
    <property type="term" value="C:plasma membrane"/>
    <property type="evidence" value="ECO:0007669"/>
    <property type="project" value="UniProtKB-SubCell"/>
</dbReference>
<feature type="domain" description="Sulfatase N-terminal" evidence="7">
    <location>
        <begin position="278"/>
        <end position="570"/>
    </location>
</feature>
<evidence type="ECO:0000256" key="1">
    <source>
        <dbReference type="ARBA" id="ARBA00004651"/>
    </source>
</evidence>
<dbReference type="STRING" id="398720.MED217_07036"/>
<dbReference type="InterPro" id="IPR050448">
    <property type="entry name" value="OpgB/LTA_synthase_biosynth"/>
</dbReference>
<dbReference type="InterPro" id="IPR000917">
    <property type="entry name" value="Sulfatase_N"/>
</dbReference>
<name>A3XMS8_LEEBM</name>
<comment type="subcellular location">
    <subcellularLocation>
        <location evidence="1">Cell membrane</location>
        <topology evidence="1">Multi-pass membrane protein</topology>
    </subcellularLocation>
</comment>
<dbReference type="Proteomes" id="UP000001601">
    <property type="component" value="Unassembled WGS sequence"/>
</dbReference>
<gene>
    <name evidence="8" type="ORF">MED217_07036</name>
</gene>
<dbReference type="SUPFAM" id="SSF53649">
    <property type="entry name" value="Alkaline phosphatase-like"/>
    <property type="match status" value="1"/>
</dbReference>
<evidence type="ECO:0000256" key="5">
    <source>
        <dbReference type="ARBA" id="ARBA00023136"/>
    </source>
</evidence>
<evidence type="ECO:0000256" key="3">
    <source>
        <dbReference type="ARBA" id="ARBA00022692"/>
    </source>
</evidence>
<feature type="transmembrane region" description="Helical" evidence="6">
    <location>
        <begin position="20"/>
        <end position="44"/>
    </location>
</feature>